<dbReference type="PANTHER" id="PTHR37305">
    <property type="entry name" value="INTEGRAL MEMBRANE PROTEIN-RELATED"/>
    <property type="match status" value="1"/>
</dbReference>
<feature type="transmembrane region" description="Helical" evidence="1">
    <location>
        <begin position="236"/>
        <end position="259"/>
    </location>
</feature>
<dbReference type="Pfam" id="PF12679">
    <property type="entry name" value="ABC2_membrane_2"/>
    <property type="match status" value="1"/>
</dbReference>
<keyword evidence="1" id="KW-0472">Membrane</keyword>
<feature type="transmembrane region" description="Helical" evidence="1">
    <location>
        <begin position="108"/>
        <end position="130"/>
    </location>
</feature>
<comment type="caution">
    <text evidence="2">The sequence shown here is derived from an EMBL/GenBank/DDBJ whole genome shotgun (WGS) entry which is preliminary data.</text>
</comment>
<evidence type="ECO:0000313" key="3">
    <source>
        <dbReference type="Proteomes" id="UP001597079"/>
    </source>
</evidence>
<organism evidence="2 3">
    <name type="scientific">Alicyclobacillus fodiniaquatilis</name>
    <dbReference type="NCBI Taxonomy" id="1661150"/>
    <lineage>
        <taxon>Bacteria</taxon>
        <taxon>Bacillati</taxon>
        <taxon>Bacillota</taxon>
        <taxon>Bacilli</taxon>
        <taxon>Bacillales</taxon>
        <taxon>Alicyclobacillaceae</taxon>
        <taxon>Alicyclobacillus</taxon>
    </lineage>
</organism>
<feature type="transmembrane region" description="Helical" evidence="1">
    <location>
        <begin position="208"/>
        <end position="229"/>
    </location>
</feature>
<evidence type="ECO:0000313" key="2">
    <source>
        <dbReference type="EMBL" id="MFD1673460.1"/>
    </source>
</evidence>
<gene>
    <name evidence="2" type="ORF">ACFSB2_01815</name>
</gene>
<feature type="transmembrane region" description="Helical" evidence="1">
    <location>
        <begin position="18"/>
        <end position="36"/>
    </location>
</feature>
<accession>A0ABW4JDD8</accession>
<keyword evidence="1" id="KW-0812">Transmembrane</keyword>
<evidence type="ECO:0000256" key="1">
    <source>
        <dbReference type="SAM" id="Phobius"/>
    </source>
</evidence>
<keyword evidence="1" id="KW-1133">Transmembrane helix</keyword>
<keyword evidence="3" id="KW-1185">Reference proteome</keyword>
<dbReference type="PANTHER" id="PTHR37305:SF1">
    <property type="entry name" value="MEMBRANE PROTEIN"/>
    <property type="match status" value="1"/>
</dbReference>
<sequence>MFKLISNENMKIYRRMRTWILVVLMLIAIILVAVVLRTHQHADPNWKQTLTTQTSQLQQSLQKKNSHLPASTVAQLKQEIQVNQYDIAHNIDPNHTTGWKFASTAENLSALLVAFIVVIAGDVVASEFSSGTIKMLLTQTATRTKILTAKYLAAMLFGLFMTAVMFVGSLLIGWIFFGASGATQPQVYVDANSHLQHMGTAAYLLMQYGFLLIQVVIIITIAFMISAIFRSSTLAIMISILAFLVGSTLVSALSSYAWVKYILFSYTNLTQFVVGGPQIHGLTLGFAITMLVLYFIVMNFLSWLVFVKRDVSYS</sequence>
<protein>
    <submittedName>
        <fullName evidence="2">ABC transporter permease</fullName>
    </submittedName>
</protein>
<name>A0ABW4JDD8_9BACL</name>
<proteinExistence type="predicted"/>
<dbReference type="EMBL" id="JBHUCX010000005">
    <property type="protein sequence ID" value="MFD1673460.1"/>
    <property type="molecule type" value="Genomic_DNA"/>
</dbReference>
<reference evidence="3" key="1">
    <citation type="journal article" date="2019" name="Int. J. Syst. Evol. Microbiol.">
        <title>The Global Catalogue of Microorganisms (GCM) 10K type strain sequencing project: providing services to taxonomists for standard genome sequencing and annotation.</title>
        <authorList>
            <consortium name="The Broad Institute Genomics Platform"/>
            <consortium name="The Broad Institute Genome Sequencing Center for Infectious Disease"/>
            <person name="Wu L."/>
            <person name="Ma J."/>
        </authorList>
    </citation>
    <scope>NUCLEOTIDE SEQUENCE [LARGE SCALE GENOMIC DNA]</scope>
    <source>
        <strain evidence="3">CGMCC 1.12286</strain>
    </source>
</reference>
<feature type="transmembrane region" description="Helical" evidence="1">
    <location>
        <begin position="151"/>
        <end position="177"/>
    </location>
</feature>
<feature type="transmembrane region" description="Helical" evidence="1">
    <location>
        <begin position="279"/>
        <end position="306"/>
    </location>
</feature>
<dbReference type="RefSeq" id="WP_377940868.1">
    <property type="nucleotide sequence ID" value="NZ_JBHUCX010000005.1"/>
</dbReference>
<dbReference type="Proteomes" id="UP001597079">
    <property type="component" value="Unassembled WGS sequence"/>
</dbReference>